<dbReference type="Proteomes" id="UP000272888">
    <property type="component" value="Unassembled WGS sequence"/>
</dbReference>
<reference evidence="3" key="1">
    <citation type="submission" date="2018-09" db="EMBL/GenBank/DDBJ databases">
        <authorList>
            <person name="Livingstone P.G."/>
            <person name="Whitworth D.E."/>
        </authorList>
    </citation>
    <scope>NUCLEOTIDE SEQUENCE [LARGE SCALE GENOMIC DNA]</scope>
    <source>
        <strain evidence="3">CA051B</strain>
    </source>
</reference>
<dbReference type="GO" id="GO:0004061">
    <property type="term" value="F:arylformamidase activity"/>
    <property type="evidence" value="ECO:0007669"/>
    <property type="project" value="InterPro"/>
</dbReference>
<protein>
    <submittedName>
        <fullName evidence="2">Uncharacterized protein</fullName>
    </submittedName>
</protein>
<organism evidence="2 3">
    <name type="scientific">Corallococcus llansteffanensis</name>
    <dbReference type="NCBI Taxonomy" id="2316731"/>
    <lineage>
        <taxon>Bacteria</taxon>
        <taxon>Pseudomonadati</taxon>
        <taxon>Myxococcota</taxon>
        <taxon>Myxococcia</taxon>
        <taxon>Myxococcales</taxon>
        <taxon>Cystobacterineae</taxon>
        <taxon>Myxococcaceae</taxon>
        <taxon>Corallococcus</taxon>
    </lineage>
</organism>
<dbReference type="EMBL" id="RAWB01000001">
    <property type="protein sequence ID" value="RKH69152.1"/>
    <property type="molecule type" value="Genomic_DNA"/>
</dbReference>
<comment type="caution">
    <text evidence="2">The sequence shown here is derived from an EMBL/GenBank/DDBJ whole genome shotgun (WGS) entry which is preliminary data.</text>
</comment>
<name>A0A3A8QWD4_9BACT</name>
<gene>
    <name evidence="2" type="ORF">D7V93_00055</name>
</gene>
<feature type="compositionally biased region" description="Low complexity" evidence="1">
    <location>
        <begin position="61"/>
        <end position="76"/>
    </location>
</feature>
<dbReference type="Gene3D" id="3.50.30.50">
    <property type="entry name" value="Putative cyclase"/>
    <property type="match status" value="1"/>
</dbReference>
<feature type="compositionally biased region" description="Polar residues" evidence="1">
    <location>
        <begin position="1"/>
        <end position="16"/>
    </location>
</feature>
<keyword evidence="3" id="KW-1185">Reference proteome</keyword>
<dbReference type="InterPro" id="IPR037175">
    <property type="entry name" value="KFase_sf"/>
</dbReference>
<dbReference type="SUPFAM" id="SSF102198">
    <property type="entry name" value="Putative cyclase"/>
    <property type="match status" value="1"/>
</dbReference>
<evidence type="ECO:0000313" key="2">
    <source>
        <dbReference type="EMBL" id="RKH69152.1"/>
    </source>
</evidence>
<dbReference type="AlphaFoldDB" id="A0A3A8QWD4"/>
<proteinExistence type="predicted"/>
<dbReference type="GO" id="GO:0019441">
    <property type="term" value="P:L-tryptophan catabolic process to kynurenine"/>
    <property type="evidence" value="ECO:0007669"/>
    <property type="project" value="InterPro"/>
</dbReference>
<feature type="region of interest" description="Disordered" evidence="1">
    <location>
        <begin position="46"/>
        <end position="88"/>
    </location>
</feature>
<evidence type="ECO:0000313" key="3">
    <source>
        <dbReference type="Proteomes" id="UP000272888"/>
    </source>
</evidence>
<sequence length="88" mass="9376">MLVQTSRDTRWTTPDSYKSGPSLPPASIELLLRARPALVGVDFWGVDDTSDPARPRTRGCSGPASPSSSVSATSAPFPVREFAELDGE</sequence>
<evidence type="ECO:0000256" key="1">
    <source>
        <dbReference type="SAM" id="MobiDB-lite"/>
    </source>
</evidence>
<accession>A0A3A8QWD4</accession>
<feature type="region of interest" description="Disordered" evidence="1">
    <location>
        <begin position="1"/>
        <end position="23"/>
    </location>
</feature>